<evidence type="ECO:0000259" key="15">
    <source>
        <dbReference type="SMART" id="SM01066"/>
    </source>
</evidence>
<accession>A0ABR8PVI6</accession>
<dbReference type="InterPro" id="IPR006047">
    <property type="entry name" value="GH13_cat_dom"/>
</dbReference>
<evidence type="ECO:0000256" key="10">
    <source>
        <dbReference type="ARBA" id="ARBA00023295"/>
    </source>
</evidence>
<evidence type="ECO:0000313" key="16">
    <source>
        <dbReference type="EMBL" id="MBD7912165.1"/>
    </source>
</evidence>
<dbReference type="InterPro" id="IPR005085">
    <property type="entry name" value="CBM25"/>
</dbReference>
<dbReference type="SMART" id="SM00632">
    <property type="entry name" value="Aamy_C"/>
    <property type="match status" value="1"/>
</dbReference>
<evidence type="ECO:0000256" key="1">
    <source>
        <dbReference type="ARBA" id="ARBA00000548"/>
    </source>
</evidence>
<evidence type="ECO:0000256" key="12">
    <source>
        <dbReference type="RuleBase" id="RU361134"/>
    </source>
</evidence>
<dbReference type="SUPFAM" id="SSF51445">
    <property type="entry name" value="(Trans)glycosidases"/>
    <property type="match status" value="1"/>
</dbReference>
<evidence type="ECO:0000256" key="5">
    <source>
        <dbReference type="ARBA" id="ARBA00017303"/>
    </source>
</evidence>
<dbReference type="RefSeq" id="WP_143317634.1">
    <property type="nucleotide sequence ID" value="NZ_JACSRA010000020.1"/>
</dbReference>
<evidence type="ECO:0000259" key="14">
    <source>
        <dbReference type="SMART" id="SM00642"/>
    </source>
</evidence>
<dbReference type="PANTHER" id="PTHR43447">
    <property type="entry name" value="ALPHA-AMYLASE"/>
    <property type="match status" value="1"/>
</dbReference>
<keyword evidence="6" id="KW-0479">Metal-binding</keyword>
<dbReference type="CDD" id="cd11315">
    <property type="entry name" value="AmyAc_bac1_AmyA"/>
    <property type="match status" value="1"/>
</dbReference>
<evidence type="ECO:0000313" key="17">
    <source>
        <dbReference type="Proteomes" id="UP000627781"/>
    </source>
</evidence>
<evidence type="ECO:0000256" key="3">
    <source>
        <dbReference type="ARBA" id="ARBA00008061"/>
    </source>
</evidence>
<evidence type="ECO:0000256" key="2">
    <source>
        <dbReference type="ARBA" id="ARBA00001913"/>
    </source>
</evidence>
<dbReference type="Gene3D" id="2.60.40.1180">
    <property type="entry name" value="Golgi alpha-mannosidase II"/>
    <property type="match status" value="1"/>
</dbReference>
<keyword evidence="7 12" id="KW-0378">Hydrolase</keyword>
<feature type="domain" description="Alpha-amylase C-terminal" evidence="13">
    <location>
        <begin position="352"/>
        <end position="425"/>
    </location>
</feature>
<evidence type="ECO:0000259" key="13">
    <source>
        <dbReference type="SMART" id="SM00632"/>
    </source>
</evidence>
<keyword evidence="9 12" id="KW-0119">Carbohydrate metabolism</keyword>
<dbReference type="InterPro" id="IPR013783">
    <property type="entry name" value="Ig-like_fold"/>
</dbReference>
<evidence type="ECO:0000256" key="6">
    <source>
        <dbReference type="ARBA" id="ARBA00022723"/>
    </source>
</evidence>
<proteinExistence type="inferred from homology"/>
<comment type="cofactor">
    <cofactor evidence="2">
        <name>Ca(2+)</name>
        <dbReference type="ChEBI" id="CHEBI:29108"/>
    </cofactor>
</comment>
<dbReference type="SMART" id="SM00642">
    <property type="entry name" value="Aamy"/>
    <property type="match status" value="1"/>
</dbReference>
<dbReference type="EMBL" id="JACSRA010000020">
    <property type="protein sequence ID" value="MBD7912165.1"/>
    <property type="molecule type" value="Genomic_DNA"/>
</dbReference>
<gene>
    <name evidence="16" type="ORF">H9661_12435</name>
</gene>
<evidence type="ECO:0000256" key="11">
    <source>
        <dbReference type="RuleBase" id="RU003615"/>
    </source>
</evidence>
<dbReference type="SUPFAM" id="SSF51011">
    <property type="entry name" value="Glycosyl hydrolase domain"/>
    <property type="match status" value="1"/>
</dbReference>
<dbReference type="Pfam" id="PF00128">
    <property type="entry name" value="Alpha-amylase"/>
    <property type="match status" value="1"/>
</dbReference>
<evidence type="ECO:0000256" key="9">
    <source>
        <dbReference type="ARBA" id="ARBA00023277"/>
    </source>
</evidence>
<dbReference type="InterPro" id="IPR013780">
    <property type="entry name" value="Glyco_hydro_b"/>
</dbReference>
<dbReference type="InterPro" id="IPR031319">
    <property type="entry name" value="A-amylase_C"/>
</dbReference>
<sequence length="522" mass="57875">MQNENTSSISSSENMPILHAFNWSFTTIKNELEGISKSGYKSVQVSPIQGTKEPSTDPSKWWLLYQPTNESIGNTQLGSYDNFISLCSEASKYGISIIVDVVMNHMAGTGDSLSSDLDPNFKNPNYYHKDGQCTDWNNRHDITQKGIGMPDLNTQNPEVQNKAISFLNQCIDAGADGFRFDAAKHIETNLGLDYNQPWSGNYWNNVLNNLKNKSNLFIYGEILQSSLADNTSAYESFMDITATSYGYTLRDALRSNNLSLINPDSMKIPADKAVTFVETHDTYEDGTSRDLTNTQIKLGWAIIASRAGSTPLFFSRPTSSIGTEGDPLWKDPDIAAINHFHNSMLKENEYLRWTNNNSTMIIDRGSSGTVIINAGSSTYINSPTNLRNGCYKNQGSDNCTLTVSSNVINGNIPKNSIIILSSEQLNKDIVSLIPSIPTVGGNLIITYNAFYGKLSNSSNMNLHWGYDGFNKVTSTPMTSIYKNIWIATITVPLEAATRLDFCFTDGSNWDNNNAKDWHVPIN</sequence>
<keyword evidence="17" id="KW-1185">Reference proteome</keyword>
<dbReference type="Gene3D" id="2.60.40.10">
    <property type="entry name" value="Immunoglobulins"/>
    <property type="match status" value="1"/>
</dbReference>
<feature type="domain" description="Glycosyl hydrolase family 13 catalytic" evidence="14">
    <location>
        <begin position="17"/>
        <end position="364"/>
    </location>
</feature>
<organism evidence="16 17">
    <name type="scientific">Clostridium cibarium</name>
    <dbReference type="NCBI Taxonomy" id="2762247"/>
    <lineage>
        <taxon>Bacteria</taxon>
        <taxon>Bacillati</taxon>
        <taxon>Bacillota</taxon>
        <taxon>Clostridia</taxon>
        <taxon>Eubacteriales</taxon>
        <taxon>Clostridiaceae</taxon>
        <taxon>Clostridium</taxon>
    </lineage>
</organism>
<dbReference type="EC" id="3.2.1.1" evidence="4 12"/>
<keyword evidence="8" id="KW-0106">Calcium</keyword>
<keyword evidence="10 12" id="KW-0326">Glycosidase</keyword>
<comment type="similarity">
    <text evidence="3 11">Belongs to the glycosyl hydrolase 13 family.</text>
</comment>
<dbReference type="InterPro" id="IPR017853">
    <property type="entry name" value="GH"/>
</dbReference>
<feature type="domain" description="Carbohydrate binding module family 25" evidence="15">
    <location>
        <begin position="441"/>
        <end position="522"/>
    </location>
</feature>
<evidence type="ECO:0000256" key="8">
    <source>
        <dbReference type="ARBA" id="ARBA00022837"/>
    </source>
</evidence>
<name>A0ABR8PVI6_9CLOT</name>
<protein>
    <recommendedName>
        <fullName evidence="5 12">Alpha-amylase</fullName>
        <ecNumber evidence="4 12">3.2.1.1</ecNumber>
    </recommendedName>
</protein>
<evidence type="ECO:0000256" key="4">
    <source>
        <dbReference type="ARBA" id="ARBA00012595"/>
    </source>
</evidence>
<comment type="caution">
    <text evidence="16">The sequence shown here is derived from an EMBL/GenBank/DDBJ whole genome shotgun (WGS) entry which is preliminary data.</text>
</comment>
<dbReference type="InterPro" id="IPR006046">
    <property type="entry name" value="Alpha_amylase"/>
</dbReference>
<dbReference type="Gene3D" id="3.20.20.80">
    <property type="entry name" value="Glycosidases"/>
    <property type="match status" value="1"/>
</dbReference>
<comment type="catalytic activity">
    <reaction evidence="1 12">
        <text>Endohydrolysis of (1-&gt;4)-alpha-D-glucosidic linkages in polysaccharides containing three or more (1-&gt;4)-alpha-linked D-glucose units.</text>
        <dbReference type="EC" id="3.2.1.1"/>
    </reaction>
</comment>
<evidence type="ECO:0000256" key="7">
    <source>
        <dbReference type="ARBA" id="ARBA00022801"/>
    </source>
</evidence>
<dbReference type="SMART" id="SM01066">
    <property type="entry name" value="CBM_25"/>
    <property type="match status" value="1"/>
</dbReference>
<dbReference type="PRINTS" id="PR00110">
    <property type="entry name" value="ALPHAAMYLASE"/>
</dbReference>
<dbReference type="Proteomes" id="UP000627781">
    <property type="component" value="Unassembled WGS sequence"/>
</dbReference>
<reference evidence="16 17" key="1">
    <citation type="submission" date="2020-08" db="EMBL/GenBank/DDBJ databases">
        <title>A Genomic Blueprint of the Chicken Gut Microbiome.</title>
        <authorList>
            <person name="Gilroy R."/>
            <person name="Ravi A."/>
            <person name="Getino M."/>
            <person name="Pursley I."/>
            <person name="Horton D.L."/>
            <person name="Alikhan N.-F."/>
            <person name="Baker D."/>
            <person name="Gharbi K."/>
            <person name="Hall N."/>
            <person name="Watson M."/>
            <person name="Adriaenssens E.M."/>
            <person name="Foster-Nyarko E."/>
            <person name="Jarju S."/>
            <person name="Secka A."/>
            <person name="Antonio M."/>
            <person name="Oren A."/>
            <person name="Chaudhuri R."/>
            <person name="La Ragione R.M."/>
            <person name="Hildebrand F."/>
            <person name="Pallen M.J."/>
        </authorList>
    </citation>
    <scope>NUCLEOTIDE SEQUENCE [LARGE SCALE GENOMIC DNA]</scope>
    <source>
        <strain evidence="16 17">Sa3CVN1</strain>
    </source>
</reference>